<keyword evidence="1" id="KW-0812">Transmembrane</keyword>
<dbReference type="KEGG" id="mgor:H0P51_07810"/>
<keyword evidence="1" id="KW-0472">Membrane</keyword>
<evidence type="ECO:0000313" key="2">
    <source>
        <dbReference type="EMBL" id="QLL08801.1"/>
    </source>
</evidence>
<reference evidence="3" key="1">
    <citation type="submission" date="2020-07" db="EMBL/GenBank/DDBJ databases">
        <title>Description of Mycobacterium gordonae subsp. intergordonae subsp.nov. and Mycobacterium gordonae subsp. gordonae subsp. nov.</title>
        <authorList>
            <person name="Yu X."/>
        </authorList>
    </citation>
    <scope>NUCLEOTIDE SEQUENCE [LARGE SCALE GENOMIC DNA]</scope>
    <source>
        <strain evidence="3">24</strain>
    </source>
</reference>
<organism evidence="2 3">
    <name type="scientific">Mycobacterium vicinigordonae</name>
    <dbReference type="NCBI Taxonomy" id="1719132"/>
    <lineage>
        <taxon>Bacteria</taxon>
        <taxon>Bacillati</taxon>
        <taxon>Actinomycetota</taxon>
        <taxon>Actinomycetes</taxon>
        <taxon>Mycobacteriales</taxon>
        <taxon>Mycobacteriaceae</taxon>
        <taxon>Mycobacterium</taxon>
    </lineage>
</organism>
<dbReference type="Proteomes" id="UP000510682">
    <property type="component" value="Chromosome"/>
</dbReference>
<name>A0A7D6E3G4_9MYCO</name>
<dbReference type="AlphaFoldDB" id="A0A7D6E3G4"/>
<dbReference type="EMBL" id="CP059165">
    <property type="protein sequence ID" value="QLL08801.1"/>
    <property type="molecule type" value="Genomic_DNA"/>
</dbReference>
<keyword evidence="1" id="KW-1133">Transmembrane helix</keyword>
<evidence type="ECO:0000256" key="1">
    <source>
        <dbReference type="SAM" id="Phobius"/>
    </source>
</evidence>
<reference evidence="3" key="3">
    <citation type="submission" date="2023-07" db="EMBL/GenBank/DDBJ databases">
        <title>Description of Mycobacterium gordonae subsp. intergordonae subsp.nov. and Mycobacterium gordonae subsp. gordonae subsp. nov.</title>
        <authorList>
            <person name="Huang H."/>
        </authorList>
    </citation>
    <scope>NUCLEOTIDE SEQUENCE [LARGE SCALE GENOMIC DNA]</scope>
    <source>
        <strain evidence="3">24</strain>
    </source>
</reference>
<reference evidence="2 3" key="2">
    <citation type="submission" date="2020-07" db="EMBL/GenBank/DDBJ databases">
        <authorList>
            <person name="Yu X."/>
        </authorList>
    </citation>
    <scope>NUCLEOTIDE SEQUENCE [LARGE SCALE GENOMIC DNA]</scope>
    <source>
        <strain evidence="3">24</strain>
    </source>
</reference>
<proteinExistence type="predicted"/>
<sequence>MAQEAMDRLRRILSYQVSLSALIEVALWLALPYLVIGLGWAAWHPTQVEQIESRLARVTPAGADIGAFGLVTVLWPASLQIAAACPAS</sequence>
<gene>
    <name evidence="2" type="ORF">H0P51_07810</name>
</gene>
<accession>A0A7D6E3G4</accession>
<keyword evidence="3" id="KW-1185">Reference proteome</keyword>
<evidence type="ECO:0000313" key="3">
    <source>
        <dbReference type="Proteomes" id="UP000510682"/>
    </source>
</evidence>
<feature type="transmembrane region" description="Helical" evidence="1">
    <location>
        <begin position="21"/>
        <end position="43"/>
    </location>
</feature>
<protein>
    <submittedName>
        <fullName evidence="2">Uncharacterized protein</fullName>
    </submittedName>
</protein>